<keyword evidence="2" id="KW-1185">Reference proteome</keyword>
<gene>
    <name evidence="1" type="ORF">EYF80_045316</name>
</gene>
<sequence>MLASVLSSTNCVIRALISLPSGTRLWNTENRNNIQIKYTGHRLKQSSCRHGQESGWDGLLHGSIRKGAFTYEVTQRDTKGLLTDTKGLARDTKGRLRDNKGLLRDTKGQVLRLQVRILLWTGGSSAAFCCSAAGAERPLQDANGTAATHI</sequence>
<evidence type="ECO:0000313" key="1">
    <source>
        <dbReference type="EMBL" id="TNN44494.1"/>
    </source>
</evidence>
<dbReference type="Proteomes" id="UP000314294">
    <property type="component" value="Unassembled WGS sequence"/>
</dbReference>
<accession>A0A4Z2FUZ6</accession>
<dbReference type="AlphaFoldDB" id="A0A4Z2FUZ6"/>
<dbReference type="EMBL" id="SRLO01000899">
    <property type="protein sequence ID" value="TNN44494.1"/>
    <property type="molecule type" value="Genomic_DNA"/>
</dbReference>
<proteinExistence type="predicted"/>
<name>A0A4Z2FUZ6_9TELE</name>
<reference evidence="1 2" key="1">
    <citation type="submission" date="2019-03" db="EMBL/GenBank/DDBJ databases">
        <title>First draft genome of Liparis tanakae, snailfish: a comprehensive survey of snailfish specific genes.</title>
        <authorList>
            <person name="Kim W."/>
            <person name="Song I."/>
            <person name="Jeong J.-H."/>
            <person name="Kim D."/>
            <person name="Kim S."/>
            <person name="Ryu S."/>
            <person name="Song J.Y."/>
            <person name="Lee S.K."/>
        </authorList>
    </citation>
    <scope>NUCLEOTIDE SEQUENCE [LARGE SCALE GENOMIC DNA]</scope>
    <source>
        <tissue evidence="1">Muscle</tissue>
    </source>
</reference>
<comment type="caution">
    <text evidence="1">The sequence shown here is derived from an EMBL/GenBank/DDBJ whole genome shotgun (WGS) entry which is preliminary data.</text>
</comment>
<protein>
    <submittedName>
        <fullName evidence="1">Uncharacterized protein</fullName>
    </submittedName>
</protein>
<evidence type="ECO:0000313" key="2">
    <source>
        <dbReference type="Proteomes" id="UP000314294"/>
    </source>
</evidence>
<organism evidence="1 2">
    <name type="scientific">Liparis tanakae</name>
    <name type="common">Tanaka's snailfish</name>
    <dbReference type="NCBI Taxonomy" id="230148"/>
    <lineage>
        <taxon>Eukaryota</taxon>
        <taxon>Metazoa</taxon>
        <taxon>Chordata</taxon>
        <taxon>Craniata</taxon>
        <taxon>Vertebrata</taxon>
        <taxon>Euteleostomi</taxon>
        <taxon>Actinopterygii</taxon>
        <taxon>Neopterygii</taxon>
        <taxon>Teleostei</taxon>
        <taxon>Neoteleostei</taxon>
        <taxon>Acanthomorphata</taxon>
        <taxon>Eupercaria</taxon>
        <taxon>Perciformes</taxon>
        <taxon>Cottioidei</taxon>
        <taxon>Cottales</taxon>
        <taxon>Liparidae</taxon>
        <taxon>Liparis</taxon>
    </lineage>
</organism>